<sequence>MSSLDKALLILGCYSANRAVLGVTEAAAEVGLPKSSVSRLMKSMAEAGLLEPSQKRRGYSPGPLAFRLGNLYLKDDRVLDLIERASGRLVDEFGLTSYIGVLDGTEVVLIGVRQGSYPVRLVLPKGMRLPAHVTAVGLALLARLPDSEILRRFPDTVTYSETGQVNSAVEILALARKARADGYARIESITYRGFNAFAVAVANETDGHLFSVSLSCPEELYTPELQARMRMRMLAEAREIGVTVGDPYWLARPRDDASKPHSHSHEAPTRNPGADMANTTSA</sequence>
<evidence type="ECO:0000313" key="7">
    <source>
        <dbReference type="EMBL" id="MEJ8573531.1"/>
    </source>
</evidence>
<dbReference type="Gene3D" id="1.10.10.10">
    <property type="entry name" value="Winged helix-like DNA-binding domain superfamily/Winged helix DNA-binding domain"/>
    <property type="match status" value="1"/>
</dbReference>
<feature type="region of interest" description="Disordered" evidence="4">
    <location>
        <begin position="253"/>
        <end position="282"/>
    </location>
</feature>
<dbReference type="Proteomes" id="UP001378188">
    <property type="component" value="Unassembled WGS sequence"/>
</dbReference>
<dbReference type="SMART" id="SM00346">
    <property type="entry name" value="HTH_ICLR"/>
    <property type="match status" value="1"/>
</dbReference>
<keyword evidence="2" id="KW-0238">DNA-binding</keyword>
<evidence type="ECO:0000256" key="3">
    <source>
        <dbReference type="ARBA" id="ARBA00023163"/>
    </source>
</evidence>
<dbReference type="Pfam" id="PF09339">
    <property type="entry name" value="HTH_IclR"/>
    <property type="match status" value="1"/>
</dbReference>
<dbReference type="PROSITE" id="PS51077">
    <property type="entry name" value="HTH_ICLR"/>
    <property type="match status" value="1"/>
</dbReference>
<dbReference type="PROSITE" id="PS51078">
    <property type="entry name" value="ICLR_ED"/>
    <property type="match status" value="1"/>
</dbReference>
<evidence type="ECO:0000256" key="2">
    <source>
        <dbReference type="ARBA" id="ARBA00023125"/>
    </source>
</evidence>
<dbReference type="InterPro" id="IPR014757">
    <property type="entry name" value="Tscrpt_reg_IclR_C"/>
</dbReference>
<keyword evidence="8" id="KW-1185">Reference proteome</keyword>
<dbReference type="EMBL" id="JAZHOF010000008">
    <property type="protein sequence ID" value="MEJ8573531.1"/>
    <property type="molecule type" value="Genomic_DNA"/>
</dbReference>
<dbReference type="GO" id="GO:0003700">
    <property type="term" value="F:DNA-binding transcription factor activity"/>
    <property type="evidence" value="ECO:0007669"/>
    <property type="project" value="TreeGrafter"/>
</dbReference>
<keyword evidence="3" id="KW-0804">Transcription</keyword>
<dbReference type="InterPro" id="IPR036390">
    <property type="entry name" value="WH_DNA-bd_sf"/>
</dbReference>
<dbReference type="SUPFAM" id="SSF46785">
    <property type="entry name" value="Winged helix' DNA-binding domain"/>
    <property type="match status" value="1"/>
</dbReference>
<evidence type="ECO:0000259" key="5">
    <source>
        <dbReference type="PROSITE" id="PS51077"/>
    </source>
</evidence>
<dbReference type="InterPro" id="IPR036388">
    <property type="entry name" value="WH-like_DNA-bd_sf"/>
</dbReference>
<evidence type="ECO:0000256" key="4">
    <source>
        <dbReference type="SAM" id="MobiDB-lite"/>
    </source>
</evidence>
<feature type="domain" description="HTH iclR-type" evidence="5">
    <location>
        <begin position="1"/>
        <end position="63"/>
    </location>
</feature>
<dbReference type="RefSeq" id="WP_340331234.1">
    <property type="nucleotide sequence ID" value="NZ_JAZHOF010000008.1"/>
</dbReference>
<evidence type="ECO:0000256" key="1">
    <source>
        <dbReference type="ARBA" id="ARBA00023015"/>
    </source>
</evidence>
<dbReference type="InterPro" id="IPR029016">
    <property type="entry name" value="GAF-like_dom_sf"/>
</dbReference>
<dbReference type="InterPro" id="IPR005471">
    <property type="entry name" value="Tscrpt_reg_IclR_N"/>
</dbReference>
<reference evidence="7 8" key="1">
    <citation type="submission" date="2024-02" db="EMBL/GenBank/DDBJ databases">
        <title>Genome analysis and characterization of Microbaculum marinisediminis sp. nov., isolated from marine sediment.</title>
        <authorList>
            <person name="Du Z.-J."/>
            <person name="Ye Y.-Q."/>
            <person name="Zhang Z.-R."/>
            <person name="Yuan S.-M."/>
            <person name="Zhang X.-Y."/>
        </authorList>
    </citation>
    <scope>NUCLEOTIDE SEQUENCE [LARGE SCALE GENOMIC DNA]</scope>
    <source>
        <strain evidence="7 8">SDUM1044001</strain>
    </source>
</reference>
<dbReference type="Pfam" id="PF01614">
    <property type="entry name" value="IclR_C"/>
    <property type="match status" value="1"/>
</dbReference>
<dbReference type="SUPFAM" id="SSF55781">
    <property type="entry name" value="GAF domain-like"/>
    <property type="match status" value="1"/>
</dbReference>
<dbReference type="GO" id="GO:0003677">
    <property type="term" value="F:DNA binding"/>
    <property type="evidence" value="ECO:0007669"/>
    <property type="project" value="UniProtKB-KW"/>
</dbReference>
<organism evidence="7 8">
    <name type="scientific">Microbaculum marinum</name>
    <dbReference type="NCBI Taxonomy" id="1764581"/>
    <lineage>
        <taxon>Bacteria</taxon>
        <taxon>Pseudomonadati</taxon>
        <taxon>Pseudomonadota</taxon>
        <taxon>Alphaproteobacteria</taxon>
        <taxon>Hyphomicrobiales</taxon>
        <taxon>Tepidamorphaceae</taxon>
        <taxon>Microbaculum</taxon>
    </lineage>
</organism>
<feature type="domain" description="IclR-ED" evidence="6">
    <location>
        <begin position="64"/>
        <end position="246"/>
    </location>
</feature>
<comment type="caution">
    <text evidence="7">The sequence shown here is derived from an EMBL/GenBank/DDBJ whole genome shotgun (WGS) entry which is preliminary data.</text>
</comment>
<dbReference type="PANTHER" id="PTHR30136:SF35">
    <property type="entry name" value="HTH-TYPE TRANSCRIPTIONAL REGULATOR RV1719"/>
    <property type="match status" value="1"/>
</dbReference>
<dbReference type="AlphaFoldDB" id="A0AAW9S1N5"/>
<proteinExistence type="predicted"/>
<dbReference type="PANTHER" id="PTHR30136">
    <property type="entry name" value="HELIX-TURN-HELIX TRANSCRIPTIONAL REGULATOR, ICLR FAMILY"/>
    <property type="match status" value="1"/>
</dbReference>
<evidence type="ECO:0000313" key="8">
    <source>
        <dbReference type="Proteomes" id="UP001378188"/>
    </source>
</evidence>
<dbReference type="GO" id="GO:0045892">
    <property type="term" value="P:negative regulation of DNA-templated transcription"/>
    <property type="evidence" value="ECO:0007669"/>
    <property type="project" value="TreeGrafter"/>
</dbReference>
<dbReference type="InterPro" id="IPR050707">
    <property type="entry name" value="HTH_MetabolicPath_Reg"/>
</dbReference>
<evidence type="ECO:0000259" key="6">
    <source>
        <dbReference type="PROSITE" id="PS51078"/>
    </source>
</evidence>
<protein>
    <submittedName>
        <fullName evidence="7">IclR family transcriptional regulator</fullName>
    </submittedName>
</protein>
<dbReference type="Gene3D" id="3.30.450.40">
    <property type="match status" value="1"/>
</dbReference>
<keyword evidence="1" id="KW-0805">Transcription regulation</keyword>
<name>A0AAW9S1N5_9HYPH</name>
<feature type="compositionally biased region" description="Basic and acidic residues" evidence="4">
    <location>
        <begin position="253"/>
        <end position="268"/>
    </location>
</feature>
<accession>A0AAW9S1N5</accession>
<gene>
    <name evidence="7" type="ORF">V3328_18725</name>
</gene>